<sequence length="188" mass="20146">RSINMANKALILVAVLCFAQAVFGVAVVSKASWGGRAAKSKSALGNYLSYAVVHHTAGNYCSTRAACAQELRNIQSYHMDSLGWSDIGYNFLIGGDGAVYEGRGWNVMGAHATNWNSKSIGISFLGNYNSNTATSAMVSAAKGILADAVSRGQIVSGYILYGHRQVSATECPGTNLWNEIRNWSNWRA</sequence>
<dbReference type="Pfam" id="PF01510">
    <property type="entry name" value="Amidase_2"/>
    <property type="match status" value="1"/>
</dbReference>
<dbReference type="PANTHER" id="PTHR11022:SF75">
    <property type="entry name" value="PEPTIDOGLYCAN-RECOGNITION PROTEIN SB1-RELATED"/>
    <property type="match status" value="1"/>
</dbReference>
<evidence type="ECO:0000313" key="13">
    <source>
        <dbReference type="Proteomes" id="UP001200034"/>
    </source>
</evidence>
<dbReference type="GO" id="GO:0008745">
    <property type="term" value="F:N-acetylmuramoyl-L-alanine amidase activity"/>
    <property type="evidence" value="ECO:0007669"/>
    <property type="project" value="InterPro"/>
</dbReference>
<dbReference type="EMBL" id="JAJJHW010003889">
    <property type="protein sequence ID" value="KAH8354880.1"/>
    <property type="molecule type" value="Genomic_DNA"/>
</dbReference>
<reference evidence="12" key="1">
    <citation type="journal article" date="2021" name="Mol. Ecol. Resour.">
        <title>Phylogenomic analyses of the genus Drosophila reveals genomic signals of climate adaptation.</title>
        <authorList>
            <person name="Li F."/>
            <person name="Rane R.V."/>
            <person name="Luria V."/>
            <person name="Xiong Z."/>
            <person name="Chen J."/>
            <person name="Li Z."/>
            <person name="Catullo R.A."/>
            <person name="Griffin P.C."/>
            <person name="Schiffer M."/>
            <person name="Pearce S."/>
            <person name="Lee S.F."/>
            <person name="McElroy K."/>
            <person name="Stocker A."/>
            <person name="Shirriffs J."/>
            <person name="Cockerell F."/>
            <person name="Coppin C."/>
            <person name="Sgro C.M."/>
            <person name="Karger A."/>
            <person name="Cain J.W."/>
            <person name="Weber J.A."/>
            <person name="Santpere G."/>
            <person name="Kirschner M.W."/>
            <person name="Hoffmann A.A."/>
            <person name="Oakeshott J.G."/>
            <person name="Zhang G."/>
        </authorList>
    </citation>
    <scope>NUCLEOTIDE SEQUENCE</scope>
    <source>
        <strain evidence="12">BGI-SZ-2011g</strain>
    </source>
</reference>
<evidence type="ECO:0000259" key="11">
    <source>
        <dbReference type="SMART" id="SM00701"/>
    </source>
</evidence>
<dbReference type="InterPro" id="IPR017331">
    <property type="entry name" value="Peptidoglycan_recognition"/>
</dbReference>
<keyword evidence="7" id="KW-1015">Disulfide bond</keyword>
<keyword evidence="13" id="KW-1185">Reference proteome</keyword>
<keyword evidence="4" id="KW-0399">Innate immunity</keyword>
<dbReference type="GO" id="GO:0005576">
    <property type="term" value="C:extracellular region"/>
    <property type="evidence" value="ECO:0007669"/>
    <property type="project" value="UniProtKB-SubCell"/>
</dbReference>
<keyword evidence="3" id="KW-0964">Secreted</keyword>
<gene>
    <name evidence="12" type="ORF">KR093_000332</name>
</gene>
<accession>A0AAD4JQQ8</accession>
<dbReference type="GO" id="GO:0009253">
    <property type="term" value="P:peptidoglycan catabolic process"/>
    <property type="evidence" value="ECO:0007669"/>
    <property type="project" value="InterPro"/>
</dbReference>
<name>A0AAD4JQQ8_9MUSC</name>
<evidence type="ECO:0000256" key="3">
    <source>
        <dbReference type="ARBA" id="ARBA00022525"/>
    </source>
</evidence>
<dbReference type="SMART" id="SM00701">
    <property type="entry name" value="PGRP"/>
    <property type="match status" value="1"/>
</dbReference>
<evidence type="ECO:0000313" key="12">
    <source>
        <dbReference type="EMBL" id="KAH8354880.1"/>
    </source>
</evidence>
<evidence type="ECO:0000256" key="4">
    <source>
        <dbReference type="ARBA" id="ARBA00022588"/>
    </source>
</evidence>
<dbReference type="PIRSF" id="PIRSF037945">
    <property type="entry name" value="PGRPs"/>
    <property type="match status" value="1"/>
</dbReference>
<dbReference type="PANTHER" id="PTHR11022">
    <property type="entry name" value="PEPTIDOGLYCAN RECOGNITION PROTEIN"/>
    <property type="match status" value="1"/>
</dbReference>
<feature type="chain" id="PRO_5041948338" description="Peptidoglycan-recognition protein" evidence="9">
    <location>
        <begin position="25"/>
        <end position="188"/>
    </location>
</feature>
<dbReference type="Gene3D" id="3.40.80.10">
    <property type="entry name" value="Peptidoglycan recognition protein-like"/>
    <property type="match status" value="1"/>
</dbReference>
<dbReference type="Proteomes" id="UP001200034">
    <property type="component" value="Unassembled WGS sequence"/>
</dbReference>
<dbReference type="GO" id="GO:0008270">
    <property type="term" value="F:zinc ion binding"/>
    <property type="evidence" value="ECO:0007669"/>
    <property type="project" value="InterPro"/>
</dbReference>
<evidence type="ECO:0000256" key="8">
    <source>
        <dbReference type="PIRSR" id="PIRSR037945-1"/>
    </source>
</evidence>
<dbReference type="SMART" id="SM00644">
    <property type="entry name" value="Ami_2"/>
    <property type="match status" value="1"/>
</dbReference>
<evidence type="ECO:0000256" key="5">
    <source>
        <dbReference type="ARBA" id="ARBA00022729"/>
    </source>
</evidence>
<dbReference type="InterPro" id="IPR015510">
    <property type="entry name" value="PGRP"/>
</dbReference>
<evidence type="ECO:0000256" key="6">
    <source>
        <dbReference type="ARBA" id="ARBA00022859"/>
    </source>
</evidence>
<dbReference type="InterPro" id="IPR006619">
    <property type="entry name" value="PGRP_domain_met/bac"/>
</dbReference>
<dbReference type="FunFam" id="3.40.80.10:FF:000001">
    <property type="entry name" value="Peptidoglycan recognition protein 1"/>
    <property type="match status" value="1"/>
</dbReference>
<dbReference type="InterPro" id="IPR002502">
    <property type="entry name" value="Amidase_domain"/>
</dbReference>
<evidence type="ECO:0000256" key="7">
    <source>
        <dbReference type="ARBA" id="ARBA00023157"/>
    </source>
</evidence>
<evidence type="ECO:0000256" key="9">
    <source>
        <dbReference type="SAM" id="SignalP"/>
    </source>
</evidence>
<comment type="caution">
    <text evidence="12">The sequence shown here is derived from an EMBL/GenBank/DDBJ whole genome shotgun (WGS) entry which is preliminary data.</text>
</comment>
<keyword evidence="6" id="KW-0391">Immunity</keyword>
<protein>
    <recommendedName>
        <fullName evidence="14">Peptidoglycan-recognition protein</fullName>
    </recommendedName>
</protein>
<organism evidence="12 13">
    <name type="scientific">Drosophila rubida</name>
    <dbReference type="NCBI Taxonomy" id="30044"/>
    <lineage>
        <taxon>Eukaryota</taxon>
        <taxon>Metazoa</taxon>
        <taxon>Ecdysozoa</taxon>
        <taxon>Arthropoda</taxon>
        <taxon>Hexapoda</taxon>
        <taxon>Insecta</taxon>
        <taxon>Pterygota</taxon>
        <taxon>Neoptera</taxon>
        <taxon>Endopterygota</taxon>
        <taxon>Diptera</taxon>
        <taxon>Brachycera</taxon>
        <taxon>Muscomorpha</taxon>
        <taxon>Ephydroidea</taxon>
        <taxon>Drosophilidae</taxon>
        <taxon>Drosophila</taxon>
    </lineage>
</organism>
<dbReference type="GO" id="GO:0045087">
    <property type="term" value="P:innate immune response"/>
    <property type="evidence" value="ECO:0007669"/>
    <property type="project" value="UniProtKB-KW"/>
</dbReference>
<proteinExistence type="inferred from homology"/>
<evidence type="ECO:0000256" key="2">
    <source>
        <dbReference type="ARBA" id="ARBA00007553"/>
    </source>
</evidence>
<evidence type="ECO:0000259" key="10">
    <source>
        <dbReference type="SMART" id="SM00644"/>
    </source>
</evidence>
<comment type="similarity">
    <text evidence="2">Belongs to the N-acetylmuramoyl-L-alanine amidase 2 family.</text>
</comment>
<feature type="domain" description="Peptidoglycan recognition protein family" evidence="11">
    <location>
        <begin position="25"/>
        <end position="167"/>
    </location>
</feature>
<dbReference type="InterPro" id="IPR036505">
    <property type="entry name" value="Amidase/PGRP_sf"/>
</dbReference>
<feature type="disulfide bond" evidence="8">
    <location>
        <begin position="61"/>
        <end position="67"/>
    </location>
</feature>
<feature type="non-terminal residue" evidence="12">
    <location>
        <position position="1"/>
    </location>
</feature>
<dbReference type="AlphaFoldDB" id="A0AAD4JQQ8"/>
<dbReference type="CDD" id="cd06583">
    <property type="entry name" value="PGRP"/>
    <property type="match status" value="1"/>
</dbReference>
<feature type="signal peptide" evidence="9">
    <location>
        <begin position="1"/>
        <end position="24"/>
    </location>
</feature>
<evidence type="ECO:0008006" key="14">
    <source>
        <dbReference type="Google" id="ProtNLM"/>
    </source>
</evidence>
<feature type="domain" description="N-acetylmuramoyl-L-alanine amidase" evidence="10">
    <location>
        <begin position="36"/>
        <end position="173"/>
    </location>
</feature>
<dbReference type="GO" id="GO:0042834">
    <property type="term" value="F:peptidoglycan binding"/>
    <property type="evidence" value="ECO:0007669"/>
    <property type="project" value="InterPro"/>
</dbReference>
<dbReference type="SUPFAM" id="SSF55846">
    <property type="entry name" value="N-acetylmuramoyl-L-alanine amidase-like"/>
    <property type="match status" value="1"/>
</dbReference>
<evidence type="ECO:0000256" key="1">
    <source>
        <dbReference type="ARBA" id="ARBA00004613"/>
    </source>
</evidence>
<keyword evidence="5 9" id="KW-0732">Signal</keyword>
<comment type="subcellular location">
    <subcellularLocation>
        <location evidence="1">Secreted</location>
    </subcellularLocation>
</comment>